<proteinExistence type="predicted"/>
<dbReference type="PANTHER" id="PTHR42718">
    <property type="entry name" value="MAJOR FACILITATOR SUPERFAMILY MULTIDRUG TRANSPORTER MFSC"/>
    <property type="match status" value="1"/>
</dbReference>
<keyword evidence="11" id="KW-1185">Reference proteome</keyword>
<keyword evidence="5 8" id="KW-1133">Transmembrane helix</keyword>
<evidence type="ECO:0000313" key="11">
    <source>
        <dbReference type="Proteomes" id="UP000553209"/>
    </source>
</evidence>
<evidence type="ECO:0000256" key="5">
    <source>
        <dbReference type="ARBA" id="ARBA00022989"/>
    </source>
</evidence>
<feature type="transmembrane region" description="Helical" evidence="8">
    <location>
        <begin position="495"/>
        <end position="515"/>
    </location>
</feature>
<comment type="subcellular location">
    <subcellularLocation>
        <location evidence="1">Cell membrane</location>
        <topology evidence="1">Multi-pass membrane protein</topology>
    </subcellularLocation>
</comment>
<evidence type="ECO:0000256" key="6">
    <source>
        <dbReference type="ARBA" id="ARBA00023136"/>
    </source>
</evidence>
<dbReference type="Proteomes" id="UP000553209">
    <property type="component" value="Unassembled WGS sequence"/>
</dbReference>
<feature type="compositionally biased region" description="Low complexity" evidence="7">
    <location>
        <begin position="541"/>
        <end position="560"/>
    </location>
</feature>
<feature type="transmembrane region" description="Helical" evidence="8">
    <location>
        <begin position="373"/>
        <end position="394"/>
    </location>
</feature>
<evidence type="ECO:0000256" key="2">
    <source>
        <dbReference type="ARBA" id="ARBA00022448"/>
    </source>
</evidence>
<feature type="transmembrane region" description="Helical" evidence="8">
    <location>
        <begin position="67"/>
        <end position="85"/>
    </location>
</feature>
<feature type="transmembrane region" description="Helical" evidence="8">
    <location>
        <begin position="217"/>
        <end position="237"/>
    </location>
</feature>
<keyword evidence="2" id="KW-0813">Transport</keyword>
<evidence type="ECO:0000256" key="1">
    <source>
        <dbReference type="ARBA" id="ARBA00004651"/>
    </source>
</evidence>
<accession>A0A7X6MI26</accession>
<reference evidence="10 11" key="1">
    <citation type="submission" date="2020-04" db="EMBL/GenBank/DDBJ databases">
        <title>MicrobeNet Type strains.</title>
        <authorList>
            <person name="Nicholson A.C."/>
        </authorList>
    </citation>
    <scope>NUCLEOTIDE SEQUENCE [LARGE SCALE GENOMIC DNA]</scope>
    <source>
        <strain evidence="10 11">ATCC 23612</strain>
    </source>
</reference>
<keyword evidence="3" id="KW-1003">Cell membrane</keyword>
<evidence type="ECO:0000256" key="4">
    <source>
        <dbReference type="ARBA" id="ARBA00022692"/>
    </source>
</evidence>
<sequence>MSSAQTGNGTVGARGRDGAAPALAGPREWTALAVLVLPVILISVDSTVLGFAVPALSEQLRPDAGQLLWIVDVYGFVLAGLLITMGSLGDRIGRRRLLMIGSAAFGAASLIAAFSPTAEVLIAARALLGLAGASLMPSTLSLLRNIFLDPRQRLLAIALWASGFSGGAALGPILGGWLLEHFFWGSVFLINLPVMALILVLVPLLVRESRNPGAGRLDLLSVVLSMAAILPVVYGVKNLATEGLAVTPIVSLLVGLGLGYLFVRRQKALDDPLIDVGLFRYRVFSVAVATNLMIVFSLVSSLFFLTQYLQLVLGVSPMRAGFVLVPGLVLSVLAGLVAVRLSRHLSLATVIGGSLLVTATGFAVLVFAPEGNVVTGVVLVTAGFALIATGSGFAETLTNGAIMSAAPPQRAGAASAISETAYELGAALGVALLGSVLTASYRANLTAVEGVPSGAVDTARETLGGASNAAAEVGGAAGDALMGAARTAFTDGMHLTSVIAVVIVLSAAAQAWVLLRGRGNPAVEPVEGPAEGVVEETAEAVGTAGTAGTTVAAEAAGTEESQGSEVTGGSGEKPDPAAADPVSGNAAAAPRQERSGG</sequence>
<gene>
    <name evidence="10" type="ORF">HGB44_30670</name>
</gene>
<dbReference type="InterPro" id="IPR036259">
    <property type="entry name" value="MFS_trans_sf"/>
</dbReference>
<dbReference type="InterPro" id="IPR011701">
    <property type="entry name" value="MFS"/>
</dbReference>
<feature type="domain" description="Major facilitator superfamily (MFS) profile" evidence="9">
    <location>
        <begin position="31"/>
        <end position="518"/>
    </location>
</feature>
<protein>
    <submittedName>
        <fullName evidence="10">MFS transporter</fullName>
    </submittedName>
</protein>
<evidence type="ECO:0000256" key="3">
    <source>
        <dbReference type="ARBA" id="ARBA00022475"/>
    </source>
</evidence>
<dbReference type="CDD" id="cd17321">
    <property type="entry name" value="MFS_MMR_MDR_like"/>
    <property type="match status" value="1"/>
</dbReference>
<dbReference type="GO" id="GO:0022857">
    <property type="term" value="F:transmembrane transporter activity"/>
    <property type="evidence" value="ECO:0007669"/>
    <property type="project" value="InterPro"/>
</dbReference>
<evidence type="ECO:0000256" key="8">
    <source>
        <dbReference type="SAM" id="Phobius"/>
    </source>
</evidence>
<dbReference type="EMBL" id="JAAXPG010000050">
    <property type="protein sequence ID" value="NKZ01989.1"/>
    <property type="molecule type" value="Genomic_DNA"/>
</dbReference>
<feature type="transmembrane region" description="Helical" evidence="8">
    <location>
        <begin position="318"/>
        <end position="338"/>
    </location>
</feature>
<evidence type="ECO:0000256" key="7">
    <source>
        <dbReference type="SAM" id="MobiDB-lite"/>
    </source>
</evidence>
<dbReference type="GO" id="GO:0005886">
    <property type="term" value="C:plasma membrane"/>
    <property type="evidence" value="ECO:0007669"/>
    <property type="project" value="UniProtKB-SubCell"/>
</dbReference>
<dbReference type="PROSITE" id="PS50850">
    <property type="entry name" value="MFS"/>
    <property type="match status" value="1"/>
</dbReference>
<feature type="transmembrane region" description="Helical" evidence="8">
    <location>
        <begin position="283"/>
        <end position="306"/>
    </location>
</feature>
<organism evidence="10 11">
    <name type="scientific">Nocardiopsis alborubida</name>
    <dbReference type="NCBI Taxonomy" id="146802"/>
    <lineage>
        <taxon>Bacteria</taxon>
        <taxon>Bacillati</taxon>
        <taxon>Actinomycetota</taxon>
        <taxon>Actinomycetes</taxon>
        <taxon>Streptosporangiales</taxon>
        <taxon>Nocardiopsidaceae</taxon>
        <taxon>Nocardiopsis</taxon>
    </lineage>
</organism>
<feature type="transmembrane region" description="Helical" evidence="8">
    <location>
        <begin position="155"/>
        <end position="177"/>
    </location>
</feature>
<evidence type="ECO:0000313" key="10">
    <source>
        <dbReference type="EMBL" id="NKZ01989.1"/>
    </source>
</evidence>
<name>A0A7X6MI26_9ACTN</name>
<keyword evidence="6 8" id="KW-0472">Membrane</keyword>
<feature type="transmembrane region" description="Helical" evidence="8">
    <location>
        <begin position="97"/>
        <end position="116"/>
    </location>
</feature>
<feature type="transmembrane region" description="Helical" evidence="8">
    <location>
        <begin position="32"/>
        <end position="55"/>
    </location>
</feature>
<dbReference type="Gene3D" id="1.20.1720.10">
    <property type="entry name" value="Multidrug resistance protein D"/>
    <property type="match status" value="1"/>
</dbReference>
<feature type="transmembrane region" description="Helical" evidence="8">
    <location>
        <begin position="183"/>
        <end position="205"/>
    </location>
</feature>
<keyword evidence="4 8" id="KW-0812">Transmembrane</keyword>
<dbReference type="AlphaFoldDB" id="A0A7X6MI26"/>
<dbReference type="Pfam" id="PF07690">
    <property type="entry name" value="MFS_1"/>
    <property type="match status" value="1"/>
</dbReference>
<feature type="region of interest" description="Disordered" evidence="7">
    <location>
        <begin position="541"/>
        <end position="597"/>
    </location>
</feature>
<dbReference type="InterPro" id="IPR020846">
    <property type="entry name" value="MFS_dom"/>
</dbReference>
<feature type="transmembrane region" description="Helical" evidence="8">
    <location>
        <begin position="243"/>
        <end position="263"/>
    </location>
</feature>
<dbReference type="Gene3D" id="1.20.1250.20">
    <property type="entry name" value="MFS general substrate transporter like domains"/>
    <property type="match status" value="1"/>
</dbReference>
<dbReference type="PANTHER" id="PTHR42718:SF47">
    <property type="entry name" value="METHYL VIOLOGEN RESISTANCE PROTEIN SMVA"/>
    <property type="match status" value="1"/>
</dbReference>
<feature type="transmembrane region" description="Helical" evidence="8">
    <location>
        <begin position="345"/>
        <end position="367"/>
    </location>
</feature>
<feature type="transmembrane region" description="Helical" evidence="8">
    <location>
        <begin position="122"/>
        <end position="143"/>
    </location>
</feature>
<dbReference type="SUPFAM" id="SSF103473">
    <property type="entry name" value="MFS general substrate transporter"/>
    <property type="match status" value="1"/>
</dbReference>
<dbReference type="RefSeq" id="WP_061083372.1">
    <property type="nucleotide sequence ID" value="NZ_JAAXPG010000050.1"/>
</dbReference>
<comment type="caution">
    <text evidence="10">The sequence shown here is derived from an EMBL/GenBank/DDBJ whole genome shotgun (WGS) entry which is preliminary data.</text>
</comment>
<evidence type="ECO:0000259" key="9">
    <source>
        <dbReference type="PROSITE" id="PS50850"/>
    </source>
</evidence>